<dbReference type="EMBL" id="JAAOMA010000010">
    <property type="protein sequence ID" value="NHR05343.1"/>
    <property type="molecule type" value="Genomic_DNA"/>
</dbReference>
<accession>A0ABX0L8I7</accession>
<evidence type="ECO:0000313" key="1">
    <source>
        <dbReference type="EMBL" id="NHR05343.1"/>
    </source>
</evidence>
<gene>
    <name evidence="1" type="ORF">HA052_09020</name>
</gene>
<evidence type="ECO:0000313" key="2">
    <source>
        <dbReference type="Proteomes" id="UP001515641"/>
    </source>
</evidence>
<organism evidence="1 2">
    <name type="scientific">Chromobacterium fluminis</name>
    <dbReference type="NCBI Taxonomy" id="3044269"/>
    <lineage>
        <taxon>Bacteria</taxon>
        <taxon>Pseudomonadati</taxon>
        <taxon>Pseudomonadota</taxon>
        <taxon>Betaproteobacteria</taxon>
        <taxon>Neisseriales</taxon>
        <taxon>Chromobacteriaceae</taxon>
        <taxon>Chromobacterium</taxon>
    </lineage>
</organism>
<reference evidence="1 2" key="1">
    <citation type="submission" date="2020-03" db="EMBL/GenBank/DDBJ databases">
        <title>Draft genome sequence of environmentally isolated cultures.</title>
        <authorList>
            <person name="Wilson H.S."/>
            <person name="De Leon M.E."/>
        </authorList>
    </citation>
    <scope>NUCLEOTIDE SEQUENCE [LARGE SCALE GENOMIC DNA]</scope>
    <source>
        <strain evidence="1 2">HSC-31F16</strain>
    </source>
</reference>
<dbReference type="Proteomes" id="UP001515641">
    <property type="component" value="Unassembled WGS sequence"/>
</dbReference>
<name>A0ABX0L8I7_9NEIS</name>
<comment type="caution">
    <text evidence="1">The sequence shown here is derived from an EMBL/GenBank/DDBJ whole genome shotgun (WGS) entry which is preliminary data.</text>
</comment>
<keyword evidence="2" id="KW-1185">Reference proteome</keyword>
<protein>
    <submittedName>
        <fullName evidence="1">Uncharacterized protein</fullName>
    </submittedName>
</protein>
<proteinExistence type="predicted"/>
<sequence>MEYLGQYQVNRNHELESPLKRSIADMKGAAARFAADAINDAKIRVSYEGNIQRMAQAVLDEVHAGSMTAKEGMEFATDMRNKIMMEHRAVTSAQGVAAAEKHKLKGRTIKELLDKTAGKIFNKGFDSLTSVEQNKVYYAIIESSARPSGTINTRVKVINVMGKVGWVVTATLATYAIANAGDKKKEIVRQGAIIGGGMAGGYLAGILVTPICGPGAPICAIAVVLVGSVIGAGVSEHIVDSIDEEMEEFAKWNMQ</sequence>